<proteinExistence type="predicted"/>
<keyword evidence="1" id="KW-1133">Transmembrane helix</keyword>
<evidence type="ECO:0000313" key="2">
    <source>
        <dbReference type="EMBL" id="MCU7693059.1"/>
    </source>
</evidence>
<sequence length="202" mass="22883">MANKKFVVACFDDEAPLFEAVKNVRSEGYKLHDVYTPYPVHGLDYAMGLRQTSLHTAGFIYGIAGTITALAGMSWIFVKDWPQVYGGKPHFALPAFIPITFELTVLFSAVGMVLTYCWLCQLAPFVKKHHFHPRATDDLFVMVLEAPDAATENELVEKMKNSGTVEVEVQEANPGWWWGRYDKEQQIIKEPKVPKEWASLEN</sequence>
<name>A0AAE3LJ48_9BACT</name>
<organism evidence="2 3">
    <name type="scientific">Haoranjiania flava</name>
    <dbReference type="NCBI Taxonomy" id="1856322"/>
    <lineage>
        <taxon>Bacteria</taxon>
        <taxon>Pseudomonadati</taxon>
        <taxon>Bacteroidota</taxon>
        <taxon>Chitinophagia</taxon>
        <taxon>Chitinophagales</taxon>
        <taxon>Chitinophagaceae</taxon>
        <taxon>Haoranjiania</taxon>
    </lineage>
</organism>
<dbReference type="EMBL" id="JAOTPL010000001">
    <property type="protein sequence ID" value="MCU7693059.1"/>
    <property type="molecule type" value="Genomic_DNA"/>
</dbReference>
<dbReference type="Proteomes" id="UP001209317">
    <property type="component" value="Unassembled WGS sequence"/>
</dbReference>
<protein>
    <submittedName>
        <fullName evidence="2">DUF3341 domain-containing protein</fullName>
    </submittedName>
</protein>
<feature type="transmembrane region" description="Helical" evidence="1">
    <location>
        <begin position="97"/>
        <end position="119"/>
    </location>
</feature>
<dbReference type="PANTHER" id="PTHR40394">
    <property type="entry name" value="LIPOPROTEIN-RELATED"/>
    <property type="match status" value="1"/>
</dbReference>
<keyword evidence="3" id="KW-1185">Reference proteome</keyword>
<reference evidence="2" key="1">
    <citation type="submission" date="2022-10" db="EMBL/GenBank/DDBJ databases">
        <authorList>
            <person name="Kim H.S."/>
            <person name="Kim J.-S."/>
            <person name="Suh M.K."/>
            <person name="Eom M.K."/>
            <person name="Lee J.-S."/>
        </authorList>
    </citation>
    <scope>NUCLEOTIDE SEQUENCE</scope>
    <source>
        <strain evidence="2">LIP-5</strain>
    </source>
</reference>
<keyword evidence="1" id="KW-0472">Membrane</keyword>
<keyword evidence="1" id="KW-0812">Transmembrane</keyword>
<dbReference type="PANTHER" id="PTHR40394:SF2">
    <property type="entry name" value="QUINOL:CYTOCHROME C OXIDOREDUCTASE MEMBRANE PROTEIN"/>
    <property type="match status" value="1"/>
</dbReference>
<dbReference type="AlphaFoldDB" id="A0AAE3LJ48"/>
<evidence type="ECO:0000256" key="1">
    <source>
        <dbReference type="SAM" id="Phobius"/>
    </source>
</evidence>
<accession>A0AAE3LJ48</accession>
<evidence type="ECO:0000313" key="3">
    <source>
        <dbReference type="Proteomes" id="UP001209317"/>
    </source>
</evidence>
<comment type="caution">
    <text evidence="2">The sequence shown here is derived from an EMBL/GenBank/DDBJ whole genome shotgun (WGS) entry which is preliminary data.</text>
</comment>
<dbReference type="RefSeq" id="WP_263036547.1">
    <property type="nucleotide sequence ID" value="NZ_JAOTPL010000001.1"/>
</dbReference>
<gene>
    <name evidence="2" type="ORF">OD355_00860</name>
</gene>
<dbReference type="Pfam" id="PF11821">
    <property type="entry name" value="ActD"/>
    <property type="match status" value="1"/>
</dbReference>
<dbReference type="InterPro" id="IPR021776">
    <property type="entry name" value="ActD"/>
</dbReference>
<feature type="transmembrane region" description="Helical" evidence="1">
    <location>
        <begin position="57"/>
        <end position="77"/>
    </location>
</feature>